<feature type="domain" description="HTH tetR-type" evidence="5">
    <location>
        <begin position="19"/>
        <end position="77"/>
    </location>
</feature>
<dbReference type="EMBL" id="VKHS01000085">
    <property type="protein sequence ID" value="MBB0229098.1"/>
    <property type="molecule type" value="Genomic_DNA"/>
</dbReference>
<evidence type="ECO:0000259" key="5">
    <source>
        <dbReference type="PROSITE" id="PS50977"/>
    </source>
</evidence>
<dbReference type="InterPro" id="IPR009057">
    <property type="entry name" value="Homeodomain-like_sf"/>
</dbReference>
<dbReference type="SUPFAM" id="SSF48498">
    <property type="entry name" value="Tetracyclin repressor-like, C-terminal domain"/>
    <property type="match status" value="1"/>
</dbReference>
<dbReference type="InterPro" id="IPR036271">
    <property type="entry name" value="Tet_transcr_reg_TetR-rel_C_sf"/>
</dbReference>
<comment type="caution">
    <text evidence="6">The sequence shown here is derived from an EMBL/GenBank/DDBJ whole genome shotgun (WGS) entry which is preliminary data.</text>
</comment>
<dbReference type="AlphaFoldDB" id="A0A7W3T1C9"/>
<gene>
    <name evidence="6" type="ORF">FOE67_06100</name>
</gene>
<proteinExistence type="predicted"/>
<evidence type="ECO:0000256" key="1">
    <source>
        <dbReference type="ARBA" id="ARBA00023015"/>
    </source>
</evidence>
<dbReference type="Proteomes" id="UP000530234">
    <property type="component" value="Unassembled WGS sequence"/>
</dbReference>
<feature type="DNA-binding region" description="H-T-H motif" evidence="4">
    <location>
        <begin position="40"/>
        <end position="59"/>
    </location>
</feature>
<dbReference type="PANTHER" id="PTHR30055">
    <property type="entry name" value="HTH-TYPE TRANSCRIPTIONAL REGULATOR RUTR"/>
    <property type="match status" value="1"/>
</dbReference>
<evidence type="ECO:0000313" key="6">
    <source>
        <dbReference type="EMBL" id="MBB0229098.1"/>
    </source>
</evidence>
<evidence type="ECO:0000256" key="4">
    <source>
        <dbReference type="PROSITE-ProRule" id="PRU00335"/>
    </source>
</evidence>
<dbReference type="GO" id="GO:0003700">
    <property type="term" value="F:DNA-binding transcription factor activity"/>
    <property type="evidence" value="ECO:0007669"/>
    <property type="project" value="TreeGrafter"/>
</dbReference>
<dbReference type="Gene3D" id="1.10.357.10">
    <property type="entry name" value="Tetracycline Repressor, domain 2"/>
    <property type="match status" value="1"/>
</dbReference>
<evidence type="ECO:0000313" key="7">
    <source>
        <dbReference type="Proteomes" id="UP000530234"/>
    </source>
</evidence>
<dbReference type="PANTHER" id="PTHR30055:SF234">
    <property type="entry name" value="HTH-TYPE TRANSCRIPTIONAL REGULATOR BETI"/>
    <property type="match status" value="1"/>
</dbReference>
<accession>A0A7W3T1C9</accession>
<dbReference type="InterPro" id="IPR001647">
    <property type="entry name" value="HTH_TetR"/>
</dbReference>
<evidence type="ECO:0000256" key="2">
    <source>
        <dbReference type="ARBA" id="ARBA00023125"/>
    </source>
</evidence>
<keyword evidence="7" id="KW-1185">Reference proteome</keyword>
<reference evidence="7" key="1">
    <citation type="submission" date="2019-10" db="EMBL/GenBank/DDBJ databases">
        <title>Streptomyces sp. nov., a novel actinobacterium isolated from alkaline environment.</title>
        <authorList>
            <person name="Golinska P."/>
        </authorList>
    </citation>
    <scope>NUCLEOTIDE SEQUENCE [LARGE SCALE GENOMIC DNA]</scope>
    <source>
        <strain evidence="7">DSM 42108</strain>
    </source>
</reference>
<dbReference type="InterPro" id="IPR050109">
    <property type="entry name" value="HTH-type_TetR-like_transc_reg"/>
</dbReference>
<sequence>MSESPPPGAGAPRSPGTTERTRRAILDAAVTAWTADRTAPMSEIARLAGVGRSTLHRYYADRPALLRALDEEAFVLTVRAFAEAEPERGTPVEALRRLVRAMFDLGPVMSLLFTENRTDEEGDWDADRWERIHAPVGALFMRGQREGVIAPGVDADWFVRCLWYLLSAGWEAVREGTTARQRALDLVIGTLEHGLLAPGTDRGERG</sequence>
<dbReference type="GO" id="GO:0000976">
    <property type="term" value="F:transcription cis-regulatory region binding"/>
    <property type="evidence" value="ECO:0007669"/>
    <property type="project" value="TreeGrafter"/>
</dbReference>
<keyword evidence="3" id="KW-0804">Transcription</keyword>
<keyword evidence="2 4" id="KW-0238">DNA-binding</keyword>
<evidence type="ECO:0000256" key="3">
    <source>
        <dbReference type="ARBA" id="ARBA00023163"/>
    </source>
</evidence>
<dbReference type="RefSeq" id="WP_182661262.1">
    <property type="nucleotide sequence ID" value="NZ_VKHS01000085.1"/>
</dbReference>
<organism evidence="6 7">
    <name type="scientific">Streptomyces calidiresistens</name>
    <dbReference type="NCBI Taxonomy" id="1485586"/>
    <lineage>
        <taxon>Bacteria</taxon>
        <taxon>Bacillati</taxon>
        <taxon>Actinomycetota</taxon>
        <taxon>Actinomycetes</taxon>
        <taxon>Kitasatosporales</taxon>
        <taxon>Streptomycetaceae</taxon>
        <taxon>Streptomyces</taxon>
    </lineage>
</organism>
<dbReference type="PROSITE" id="PS50977">
    <property type="entry name" value="HTH_TETR_2"/>
    <property type="match status" value="1"/>
</dbReference>
<keyword evidence="1" id="KW-0805">Transcription regulation</keyword>
<name>A0A7W3T1C9_9ACTN</name>
<dbReference type="SUPFAM" id="SSF46689">
    <property type="entry name" value="Homeodomain-like"/>
    <property type="match status" value="1"/>
</dbReference>
<protein>
    <submittedName>
        <fullName evidence="6">TetR family transcriptional regulator</fullName>
    </submittedName>
</protein>